<keyword evidence="3" id="KW-1185">Reference proteome</keyword>
<feature type="domain" description="Copper amine oxidase-like N-terminal" evidence="1">
    <location>
        <begin position="247"/>
        <end position="353"/>
    </location>
</feature>
<reference evidence="2 3" key="1">
    <citation type="submission" date="2020-07" db="EMBL/GenBank/DDBJ databases">
        <title>Draft whole-genome sequence of Heliobacterium chlorum DSM 3682, type strain.</title>
        <authorList>
            <person name="Kyndt J.A."/>
            <person name="Meyer T.E."/>
            <person name="Imhoff J.F."/>
        </authorList>
    </citation>
    <scope>NUCLEOTIDE SEQUENCE [LARGE SCALE GENOMIC DNA]</scope>
    <source>
        <strain evidence="2 3">DSM 3682</strain>
    </source>
</reference>
<dbReference type="SUPFAM" id="SSF55383">
    <property type="entry name" value="Copper amine oxidase, domain N"/>
    <property type="match status" value="1"/>
</dbReference>
<dbReference type="InterPro" id="IPR036582">
    <property type="entry name" value="Mao_N_sf"/>
</dbReference>
<sequence>MGLLNQRFIQISFLIIAIAISITLLPNSVMANEENEFISSVFLRDCYSTQPLPADNVLSLYPGELKKLDFIVVDNNGLETNVDYRSFWMSDNFSIVSVGQEESTAGVITGIFEGNTVINAIYKGHTAKINVHVRPIKDVELSFRESMMVALGDPYPIFKKDGAYLIPFNSHIYPYEIGILTNGARETLFAAEYAFSDEQIARLGRRGTILPISEGSTVLTLHCGGFSKDFEIRIVPNEEAIAQQISVNGQKLDINQKPSWYIDQTYLPIRGILNAMGANIQWDGRTQSITVIDKDSTYQFSIDSYMAWKNGKEISLSHPPKNLDGQTMVPLSFIQELLSANVSWDENDPVIQISTNN</sequence>
<proteinExistence type="predicted"/>
<protein>
    <recommendedName>
        <fullName evidence="1">Copper amine oxidase-like N-terminal domain-containing protein</fullName>
    </recommendedName>
</protein>
<comment type="caution">
    <text evidence="2">The sequence shown here is derived from an EMBL/GenBank/DDBJ whole genome shotgun (WGS) entry which is preliminary data.</text>
</comment>
<gene>
    <name evidence="2" type="ORF">H1S01_15830</name>
</gene>
<dbReference type="Proteomes" id="UP000617402">
    <property type="component" value="Unassembled WGS sequence"/>
</dbReference>
<dbReference type="Pfam" id="PF07833">
    <property type="entry name" value="Cu_amine_oxidN1"/>
    <property type="match status" value="1"/>
</dbReference>
<dbReference type="RefSeq" id="WP_188041389.1">
    <property type="nucleotide sequence ID" value="NZ_JACVHF010000022.1"/>
</dbReference>
<organism evidence="2 3">
    <name type="scientific">Heliobacterium chlorum</name>
    <dbReference type="NCBI Taxonomy" id="2698"/>
    <lineage>
        <taxon>Bacteria</taxon>
        <taxon>Bacillati</taxon>
        <taxon>Bacillota</taxon>
        <taxon>Clostridia</taxon>
        <taxon>Eubacteriales</taxon>
        <taxon>Heliobacteriaceae</taxon>
        <taxon>Heliobacterium</taxon>
    </lineage>
</organism>
<evidence type="ECO:0000313" key="2">
    <source>
        <dbReference type="EMBL" id="MBC9785955.1"/>
    </source>
</evidence>
<dbReference type="InterPro" id="IPR012854">
    <property type="entry name" value="Cu_amine_oxidase-like_N"/>
</dbReference>
<evidence type="ECO:0000313" key="3">
    <source>
        <dbReference type="Proteomes" id="UP000617402"/>
    </source>
</evidence>
<name>A0ABR7T6F7_HELCL</name>
<accession>A0ABR7T6F7</accession>
<dbReference type="EMBL" id="JACVHF010000022">
    <property type="protein sequence ID" value="MBC9785955.1"/>
    <property type="molecule type" value="Genomic_DNA"/>
</dbReference>
<dbReference type="Gene3D" id="3.30.457.10">
    <property type="entry name" value="Copper amine oxidase-like, N-terminal domain"/>
    <property type="match status" value="1"/>
</dbReference>
<evidence type="ECO:0000259" key="1">
    <source>
        <dbReference type="Pfam" id="PF07833"/>
    </source>
</evidence>
<dbReference type="Gene3D" id="2.60.40.1080">
    <property type="match status" value="1"/>
</dbReference>